<dbReference type="Ensembl" id="ENSLLTT00000016930.1">
    <property type="protein sequence ID" value="ENSLLTP00000016311.1"/>
    <property type="gene ID" value="ENSLLTG00000012463.1"/>
</dbReference>
<dbReference type="AlphaFoldDB" id="A0A8C5SEI0"/>
<reference evidence="1" key="2">
    <citation type="submission" date="2025-09" db="UniProtKB">
        <authorList>
            <consortium name="Ensembl"/>
        </authorList>
    </citation>
    <scope>IDENTIFICATION</scope>
</reference>
<proteinExistence type="predicted"/>
<accession>A0A8C5SEI0</accession>
<organism evidence="1 2">
    <name type="scientific">Laticauda laticaudata</name>
    <name type="common">Blue-ringed sea krait</name>
    <name type="synonym">Blue-lipped sea krait</name>
    <dbReference type="NCBI Taxonomy" id="8630"/>
    <lineage>
        <taxon>Eukaryota</taxon>
        <taxon>Metazoa</taxon>
        <taxon>Chordata</taxon>
        <taxon>Craniata</taxon>
        <taxon>Vertebrata</taxon>
        <taxon>Euteleostomi</taxon>
        <taxon>Lepidosauria</taxon>
        <taxon>Squamata</taxon>
        <taxon>Bifurcata</taxon>
        <taxon>Unidentata</taxon>
        <taxon>Episquamata</taxon>
        <taxon>Toxicofera</taxon>
        <taxon>Serpentes</taxon>
        <taxon>Colubroidea</taxon>
        <taxon>Elapidae</taxon>
        <taxon>Laticaudinae</taxon>
        <taxon>Laticauda</taxon>
    </lineage>
</organism>
<name>A0A8C5SEI0_LATLA</name>
<evidence type="ECO:0000313" key="1">
    <source>
        <dbReference type="Ensembl" id="ENSLLTP00000016311.1"/>
    </source>
</evidence>
<evidence type="ECO:0000313" key="2">
    <source>
        <dbReference type="Proteomes" id="UP000694406"/>
    </source>
</evidence>
<keyword evidence="2" id="KW-1185">Reference proteome</keyword>
<dbReference type="Proteomes" id="UP000694406">
    <property type="component" value="Unplaced"/>
</dbReference>
<protein>
    <submittedName>
        <fullName evidence="1">Uncharacterized protein</fullName>
    </submittedName>
</protein>
<reference evidence="1" key="1">
    <citation type="submission" date="2025-08" db="UniProtKB">
        <authorList>
            <consortium name="Ensembl"/>
        </authorList>
    </citation>
    <scope>IDENTIFICATION</scope>
</reference>
<sequence length="120" mass="14497">LTGIHFLRTFWQVKANDRAFYEQPQFKETIFLCIQKIFMHCSWHLTHLKSLVVAALEFPSILRLLFSVSFSNKNLSKKNPLQFELLNYFLNAINFFCAREFSLAFWKLHFQSWCLELNWR</sequence>